<reference evidence="3 4" key="1">
    <citation type="submission" date="2021-01" db="EMBL/GenBank/DDBJ databases">
        <title>Roseomonas sp. nov, a bacterium isolated from an oil production mixture in Yumen Oilfield.</title>
        <authorList>
            <person name="Wu D."/>
        </authorList>
    </citation>
    <scope>NUCLEOTIDE SEQUENCE [LARGE SCALE GENOMIC DNA]</scope>
    <source>
        <strain evidence="3 4">ROY-5-3</strain>
    </source>
</reference>
<keyword evidence="1" id="KW-1133">Transmembrane helix</keyword>
<keyword evidence="1" id="KW-0472">Membrane</keyword>
<protein>
    <recommendedName>
        <fullName evidence="5">DUF1761 family protein</fullName>
    </recommendedName>
</protein>
<dbReference type="EMBL" id="JAERQM010000001">
    <property type="protein sequence ID" value="MBU8542765.1"/>
    <property type="molecule type" value="Genomic_DNA"/>
</dbReference>
<evidence type="ECO:0000313" key="3">
    <source>
        <dbReference type="EMBL" id="MBU8542765.1"/>
    </source>
</evidence>
<feature type="chain" id="PRO_5046583215" description="DUF1761 family protein" evidence="2">
    <location>
        <begin position="21"/>
        <end position="125"/>
    </location>
</feature>
<comment type="caution">
    <text evidence="3">The sequence shown here is derived from an EMBL/GenBank/DDBJ whole genome shotgun (WGS) entry which is preliminary data.</text>
</comment>
<evidence type="ECO:0000313" key="4">
    <source>
        <dbReference type="Proteomes" id="UP000689967"/>
    </source>
</evidence>
<dbReference type="Proteomes" id="UP000689967">
    <property type="component" value="Unassembled WGS sequence"/>
</dbReference>
<sequence>MAAALILLFLALGAATVVQAASDSRVTRAFAGRTLRAIGLYLAFLAVPLLVLLFADALLPPVPRQQAATGTLMAVLGWFGLALLLLIRTAPRLRAVPDFWLRFGVADVLLLALLGLGIGRIAGLV</sequence>
<feature type="transmembrane region" description="Helical" evidence="1">
    <location>
        <begin position="99"/>
        <end position="119"/>
    </location>
</feature>
<keyword evidence="1" id="KW-0812">Transmembrane</keyword>
<feature type="transmembrane region" description="Helical" evidence="1">
    <location>
        <begin position="36"/>
        <end position="55"/>
    </location>
</feature>
<feature type="signal peptide" evidence="2">
    <location>
        <begin position="1"/>
        <end position="20"/>
    </location>
</feature>
<organism evidence="3 4">
    <name type="scientific">Falsiroseomonas oleicola</name>
    <dbReference type="NCBI Taxonomy" id="2801474"/>
    <lineage>
        <taxon>Bacteria</taxon>
        <taxon>Pseudomonadati</taxon>
        <taxon>Pseudomonadota</taxon>
        <taxon>Alphaproteobacteria</taxon>
        <taxon>Acetobacterales</taxon>
        <taxon>Roseomonadaceae</taxon>
        <taxon>Falsiroseomonas</taxon>
    </lineage>
</organism>
<evidence type="ECO:0000256" key="2">
    <source>
        <dbReference type="SAM" id="SignalP"/>
    </source>
</evidence>
<dbReference type="RefSeq" id="WP_216873061.1">
    <property type="nucleotide sequence ID" value="NZ_JAERQM010000001.1"/>
</dbReference>
<gene>
    <name evidence="3" type="ORF">JJQ90_03565</name>
</gene>
<evidence type="ECO:0008006" key="5">
    <source>
        <dbReference type="Google" id="ProtNLM"/>
    </source>
</evidence>
<proteinExistence type="predicted"/>
<name>A0ABS6H275_9PROT</name>
<keyword evidence="4" id="KW-1185">Reference proteome</keyword>
<feature type="transmembrane region" description="Helical" evidence="1">
    <location>
        <begin position="67"/>
        <end position="87"/>
    </location>
</feature>
<evidence type="ECO:0000256" key="1">
    <source>
        <dbReference type="SAM" id="Phobius"/>
    </source>
</evidence>
<keyword evidence="2" id="KW-0732">Signal</keyword>
<accession>A0ABS6H275</accession>